<reference evidence="2 3" key="1">
    <citation type="submission" date="2023-04" db="EMBL/GenBank/DDBJ databases">
        <title>Australian commercial rhizobial inoculants.</title>
        <authorList>
            <person name="Kohlmeier M.G."/>
            <person name="O'Hara G.W."/>
            <person name="Colombi E."/>
            <person name="Ramsay J.P."/>
            <person name="Terpolilli J."/>
        </authorList>
    </citation>
    <scope>NUCLEOTIDE SEQUENCE [LARGE SCALE GENOMIC DNA]</scope>
    <source>
        <strain evidence="2 3">CB627</strain>
    </source>
</reference>
<gene>
    <name evidence="2" type="ORF">QA636_04830</name>
</gene>
<protein>
    <submittedName>
        <fullName evidence="2">Antibiotic biosynthesis monooxygenase</fullName>
    </submittedName>
</protein>
<proteinExistence type="predicted"/>
<feature type="domain" description="ABM" evidence="1">
    <location>
        <begin position="1"/>
        <end position="76"/>
    </location>
</feature>
<dbReference type="GO" id="GO:0004497">
    <property type="term" value="F:monooxygenase activity"/>
    <property type="evidence" value="ECO:0007669"/>
    <property type="project" value="UniProtKB-KW"/>
</dbReference>
<accession>A0ABY8JHK2</accession>
<dbReference type="Pfam" id="PF03992">
    <property type="entry name" value="ABM"/>
    <property type="match status" value="1"/>
</dbReference>
<evidence type="ECO:0000313" key="3">
    <source>
        <dbReference type="Proteomes" id="UP001221546"/>
    </source>
</evidence>
<dbReference type="RefSeq" id="WP_076824859.1">
    <property type="nucleotide sequence ID" value="NZ_CP121646.1"/>
</dbReference>
<organism evidence="2 3">
    <name type="scientific">Bradyrhizobium brasilense</name>
    <dbReference type="NCBI Taxonomy" id="1419277"/>
    <lineage>
        <taxon>Bacteria</taxon>
        <taxon>Pseudomonadati</taxon>
        <taxon>Pseudomonadota</taxon>
        <taxon>Alphaproteobacteria</taxon>
        <taxon>Hyphomicrobiales</taxon>
        <taxon>Nitrobacteraceae</taxon>
        <taxon>Bradyrhizobium</taxon>
    </lineage>
</organism>
<keyword evidence="2" id="KW-0560">Oxidoreductase</keyword>
<dbReference type="EMBL" id="CP121646">
    <property type="protein sequence ID" value="WFU64877.1"/>
    <property type="molecule type" value="Genomic_DNA"/>
</dbReference>
<evidence type="ECO:0000259" key="1">
    <source>
        <dbReference type="Pfam" id="PF03992"/>
    </source>
</evidence>
<dbReference type="Gene3D" id="3.30.70.100">
    <property type="match status" value="1"/>
</dbReference>
<keyword evidence="2" id="KW-0503">Monooxygenase</keyword>
<name>A0ABY8JHK2_9BRAD</name>
<dbReference type="Proteomes" id="UP001221546">
    <property type="component" value="Chromosome"/>
</dbReference>
<dbReference type="PANTHER" id="PTHR37811:SF2">
    <property type="entry name" value="ABM DOMAIN-CONTAINING PROTEIN"/>
    <property type="match status" value="1"/>
</dbReference>
<dbReference type="PANTHER" id="PTHR37811">
    <property type="entry name" value="BLL5343 PROTEIN"/>
    <property type="match status" value="1"/>
</dbReference>
<dbReference type="SUPFAM" id="SSF54909">
    <property type="entry name" value="Dimeric alpha+beta barrel"/>
    <property type="match status" value="1"/>
</dbReference>
<dbReference type="InterPro" id="IPR007138">
    <property type="entry name" value="ABM_dom"/>
</dbReference>
<dbReference type="InterPro" id="IPR052936">
    <property type="entry name" value="Jasmonate_Hydroxylase-like"/>
</dbReference>
<evidence type="ECO:0000313" key="2">
    <source>
        <dbReference type="EMBL" id="WFU64877.1"/>
    </source>
</evidence>
<dbReference type="InterPro" id="IPR011008">
    <property type="entry name" value="Dimeric_a/b-barrel"/>
</dbReference>
<keyword evidence="3" id="KW-1185">Reference proteome</keyword>
<sequence length="228" mass="26459">MFSVIFEIRPNDGNWDEYLDNAKMLCPELQRVQGFVDNIGYKSLIRDGWFLSLSSWRDEKSLVRWRTNMRHREVQQKSRDEILADYHLRVGEITADNQLPAGYVLTEQRLDETEVGEGTTVTLINATRPAEWKRTDNPYDCAEWLGLNPWAADCMSWDIFDAVLTPGDLILLICWKDAAAARAYEDAFAPIDKARVRRVRIIRDYGKYDRREAPQYYADTKGGETLLV</sequence>